<proteinExistence type="predicted"/>
<evidence type="ECO:0000256" key="1">
    <source>
        <dbReference type="SAM" id="SignalP"/>
    </source>
</evidence>
<dbReference type="Gene3D" id="2.60.40.1250">
    <property type="entry name" value="Thiol:disulfide interchange protein DsbD, N-terminal domain"/>
    <property type="match status" value="1"/>
</dbReference>
<dbReference type="InterPro" id="IPR028250">
    <property type="entry name" value="DsbDN"/>
</dbReference>
<dbReference type="AlphaFoldDB" id="A0A928UZ24"/>
<keyword evidence="3" id="KW-0762">Sugar transport</keyword>
<protein>
    <submittedName>
        <fullName evidence="3">Sugar transporter</fullName>
    </submittedName>
</protein>
<evidence type="ECO:0000259" key="2">
    <source>
        <dbReference type="Pfam" id="PF11412"/>
    </source>
</evidence>
<feature type="signal peptide" evidence="1">
    <location>
        <begin position="1"/>
        <end position="22"/>
    </location>
</feature>
<organism evidence="3 4">
    <name type="scientific">Sphingobacterium hungaricum</name>
    <dbReference type="NCBI Taxonomy" id="2082723"/>
    <lineage>
        <taxon>Bacteria</taxon>
        <taxon>Pseudomonadati</taxon>
        <taxon>Bacteroidota</taxon>
        <taxon>Sphingobacteriia</taxon>
        <taxon>Sphingobacteriales</taxon>
        <taxon>Sphingobacteriaceae</taxon>
        <taxon>Sphingobacterium</taxon>
    </lineage>
</organism>
<keyword evidence="3" id="KW-0813">Transport</keyword>
<feature type="chain" id="PRO_5037042798" evidence="1">
    <location>
        <begin position="23"/>
        <end position="151"/>
    </location>
</feature>
<keyword evidence="1" id="KW-0732">Signal</keyword>
<evidence type="ECO:0000313" key="3">
    <source>
        <dbReference type="EMBL" id="MBE8714006.1"/>
    </source>
</evidence>
<dbReference type="Pfam" id="PF11412">
    <property type="entry name" value="DsbD_N"/>
    <property type="match status" value="1"/>
</dbReference>
<dbReference type="GO" id="GO:0045454">
    <property type="term" value="P:cell redox homeostasis"/>
    <property type="evidence" value="ECO:0007669"/>
    <property type="project" value="TreeGrafter"/>
</dbReference>
<gene>
    <name evidence="3" type="ORF">C4F49_09975</name>
</gene>
<evidence type="ECO:0000313" key="4">
    <source>
        <dbReference type="Proteomes" id="UP000616201"/>
    </source>
</evidence>
<dbReference type="EMBL" id="PRDK01000005">
    <property type="protein sequence ID" value="MBE8714006.1"/>
    <property type="molecule type" value="Genomic_DNA"/>
</dbReference>
<keyword evidence="4" id="KW-1185">Reference proteome</keyword>
<dbReference type="Proteomes" id="UP000616201">
    <property type="component" value="Unassembled WGS sequence"/>
</dbReference>
<sequence>MKMKKLNLVIAVFIFSITASFAQIYNPVKWEVAFKKFSSTEATVYIKATIEDGWHIYSQTVGDGGPIATSFKYKASKDFALNGKTIEPKAKTKYEDVFKMNVPYFSKEVVFQQKVKLNAGKAAVSGTVEFMACDAERCLPPDEYAFTVNIK</sequence>
<dbReference type="PANTHER" id="PTHR32234">
    <property type="entry name" value="THIOL:DISULFIDE INTERCHANGE PROTEIN DSBD"/>
    <property type="match status" value="1"/>
</dbReference>
<dbReference type="GO" id="GO:0015035">
    <property type="term" value="F:protein-disulfide reductase activity"/>
    <property type="evidence" value="ECO:0007669"/>
    <property type="project" value="TreeGrafter"/>
</dbReference>
<accession>A0A928UZ24</accession>
<feature type="domain" description="Thiol:disulfide interchange protein DsbD N-terminal" evidence="2">
    <location>
        <begin position="32"/>
        <end position="147"/>
    </location>
</feature>
<comment type="caution">
    <text evidence="3">The sequence shown here is derived from an EMBL/GenBank/DDBJ whole genome shotgun (WGS) entry which is preliminary data.</text>
</comment>
<dbReference type="PANTHER" id="PTHR32234:SF0">
    <property type="entry name" value="THIOL:DISULFIDE INTERCHANGE PROTEIN DSBD"/>
    <property type="match status" value="1"/>
</dbReference>
<reference evidence="3" key="1">
    <citation type="submission" date="2018-02" db="EMBL/GenBank/DDBJ databases">
        <authorList>
            <person name="Vasarhelyi B.M."/>
            <person name="Deshmukh S."/>
            <person name="Balint B."/>
            <person name="Kukolya J."/>
        </authorList>
    </citation>
    <scope>NUCLEOTIDE SEQUENCE</scope>
    <source>
        <strain evidence="3">KB22</strain>
    </source>
</reference>
<name>A0A928UZ24_9SPHI</name>
<dbReference type="InterPro" id="IPR036929">
    <property type="entry name" value="DsbDN_sf"/>
</dbReference>